<dbReference type="KEGG" id="fhw:RN87_10440"/>
<organism evidence="2">
    <name type="scientific">Fusobacterium hwasookii ChDC F174</name>
    <dbReference type="NCBI Taxonomy" id="1307442"/>
    <lineage>
        <taxon>Bacteria</taxon>
        <taxon>Fusobacteriati</taxon>
        <taxon>Fusobacteriota</taxon>
        <taxon>Fusobacteriia</taxon>
        <taxon>Fusobacteriales</taxon>
        <taxon>Fusobacteriaceae</taxon>
        <taxon>Fusobacterium</taxon>
    </lineage>
</organism>
<accession>A0A0S2ZPU2</accession>
<name>A0A0S2ZPU2_9FUSO</name>
<dbReference type="EMBL" id="CP013331">
    <property type="protein sequence ID" value="ALQ40931.1"/>
    <property type="molecule type" value="Genomic_DNA"/>
</dbReference>
<evidence type="ECO:0000313" key="2">
    <source>
        <dbReference type="EMBL" id="ALQ40931.1"/>
    </source>
</evidence>
<reference evidence="2 3" key="1">
    <citation type="submission" date="2015-11" db="EMBL/GenBank/DDBJ databases">
        <authorList>
            <person name="Zhang Y."/>
            <person name="Guo Z."/>
        </authorList>
    </citation>
    <scope>NUCLEOTIDE SEQUENCE [LARGE SCALE GENOMIC DNA]</scope>
    <source>
        <strain evidence="2 3">ChDC F174</strain>
    </source>
</reference>
<sequence length="178" mass="20943">MKKMLLFLVMFICMVSCGKYIDQFKSNTQEDKTFINEILANNYKNIYKDNEEDLISNIILYQIYLKEKGENIEYLSADQIIDKIQIRVNKTDIPALSNLPFEVTPDLKGFIEVIGKNINENGVPEYYKFSVVMYYPYDKELSIDIEFLAEFLEKNFSEEEVATYRKLMQITPGKHIKL</sequence>
<gene>
    <name evidence="2" type="ORF">RN87_10440</name>
</gene>
<dbReference type="RefSeq" id="WP_029493820.1">
    <property type="nucleotide sequence ID" value="NZ_ATKF01000105.1"/>
</dbReference>
<evidence type="ECO:0008006" key="4">
    <source>
        <dbReference type="Google" id="ProtNLM"/>
    </source>
</evidence>
<proteinExistence type="predicted"/>
<feature type="signal peptide" evidence="1">
    <location>
        <begin position="1"/>
        <end position="18"/>
    </location>
</feature>
<evidence type="ECO:0000313" key="3">
    <source>
        <dbReference type="Proteomes" id="UP000063275"/>
    </source>
</evidence>
<dbReference type="AlphaFoldDB" id="A0A0S2ZPU2"/>
<dbReference type="Proteomes" id="UP000063275">
    <property type="component" value="Chromosome"/>
</dbReference>
<evidence type="ECO:0000256" key="1">
    <source>
        <dbReference type="SAM" id="SignalP"/>
    </source>
</evidence>
<feature type="chain" id="PRO_5006608750" description="Lipoprotein" evidence="1">
    <location>
        <begin position="19"/>
        <end position="178"/>
    </location>
</feature>
<protein>
    <recommendedName>
        <fullName evidence="4">Lipoprotein</fullName>
    </recommendedName>
</protein>
<keyword evidence="1" id="KW-0732">Signal</keyword>